<keyword evidence="4" id="KW-0808">Transferase</keyword>
<dbReference type="PROSITE" id="PS51146">
    <property type="entry name" value="KAIC"/>
    <property type="match status" value="2"/>
</dbReference>
<comment type="caution">
    <text evidence="4">The sequence shown here is derived from an EMBL/GenBank/DDBJ whole genome shotgun (WGS) entry which is preliminary data.</text>
</comment>
<name>A0AAP2DY11_9BACT</name>
<reference evidence="4 5" key="1">
    <citation type="submission" date="2021-05" db="EMBL/GenBank/DDBJ databases">
        <title>A Polyphasic approach of four new species of the genus Ohtaekwangia: Ohtaekwangia histidinii sp. nov., Ohtaekwangia cretensis sp. nov., Ohtaekwangia indiensis sp. nov., Ohtaekwangia reichenbachii sp. nov. from diverse environment.</title>
        <authorList>
            <person name="Octaviana S."/>
        </authorList>
    </citation>
    <scope>NUCLEOTIDE SEQUENCE [LARGE SCALE GENOMIC DNA]</scope>
    <source>
        <strain evidence="4 5">PWU5</strain>
    </source>
</reference>
<feature type="domain" description="KaiC" evidence="3">
    <location>
        <begin position="258"/>
        <end position="491"/>
    </location>
</feature>
<gene>
    <name evidence="4" type="primary">kaiC</name>
    <name evidence="4" type="ORF">KK062_15915</name>
</gene>
<feature type="domain" description="KaiC" evidence="3">
    <location>
        <begin position="18"/>
        <end position="257"/>
    </location>
</feature>
<dbReference type="InterPro" id="IPR003593">
    <property type="entry name" value="AAA+_ATPase"/>
</dbReference>
<feature type="region of interest" description="Disordered" evidence="2">
    <location>
        <begin position="567"/>
        <end position="589"/>
    </location>
</feature>
<dbReference type="InterPro" id="IPR047222">
    <property type="entry name" value="KaiC_C"/>
</dbReference>
<dbReference type="CDD" id="cd19484">
    <property type="entry name" value="KaiC_C"/>
    <property type="match status" value="1"/>
</dbReference>
<evidence type="ECO:0000313" key="5">
    <source>
        <dbReference type="Proteomes" id="UP001319080"/>
    </source>
</evidence>
<dbReference type="GO" id="GO:0004674">
    <property type="term" value="F:protein serine/threonine kinase activity"/>
    <property type="evidence" value="ECO:0007669"/>
    <property type="project" value="UniProtKB-EC"/>
</dbReference>
<proteinExistence type="predicted"/>
<protein>
    <submittedName>
        <fullName evidence="4">Circadian clock protein KaiC</fullName>
        <ecNumber evidence="4">2.7.11.1</ecNumber>
    </submittedName>
</protein>
<evidence type="ECO:0000259" key="3">
    <source>
        <dbReference type="PROSITE" id="PS51146"/>
    </source>
</evidence>
<dbReference type="SMART" id="SM00382">
    <property type="entry name" value="AAA"/>
    <property type="match status" value="2"/>
</dbReference>
<dbReference type="AlphaFoldDB" id="A0AAP2DY11"/>
<dbReference type="Proteomes" id="UP001319080">
    <property type="component" value="Unassembled WGS sequence"/>
</dbReference>
<evidence type="ECO:0000256" key="1">
    <source>
        <dbReference type="SAM" id="Coils"/>
    </source>
</evidence>
<sequence>MAKSKRSLQPALSDKQLKKSPTGITGLDEITHGGLPQGRPTLICGGPGAGKTLLGIEFVVNGALRFKEPGVIIAFEEKSDELATNVASLGFDLSKLQRDKKIKIDYVHVDKAEIEETGEYDLSGLFIRLDHAITSIGAKRVVLDTIENLFAGLSNEGILRSEIRRLFQWLKDKGVTTIITGERGVNTLTRQGLEEYVSDCVILLEHRVQNQVSTRLLRVIKYRGTVHGTNEYPFLIDKDGISVLPITSLELKYPVSREKISSGVPSLDQMLDEGKGFFRGSSVLISGTAGTGKTSIAASFANAACLRKERCLFFAFEESPQQIVRNMSSIGMNLETHIKSGLLEFHSSRPTVHGLEMHLVEIHKKIQQFNPRVIILDPITNLVTIGTVSEVKSMLIRLIDFLQNRQISVLFTALNYNNVITEQTDEGVSSLVDTWITVRDLESNGERNRGLYIMKSRGMKHSNQVREFVITSEGLELVDVYLGPGGILIGSAREAQELEEVTGLALKTHGLSRRDREIERKKTVLEAKIASLQEEFESVKDELYRAQQEEQLRQEIRDKNRIELLKKRYLNENPSKTEKGKGKSHGKSK</sequence>
<dbReference type="SUPFAM" id="SSF52540">
    <property type="entry name" value="P-loop containing nucleoside triphosphate hydrolases"/>
    <property type="match status" value="2"/>
</dbReference>
<keyword evidence="5" id="KW-1185">Reference proteome</keyword>
<organism evidence="4 5">
    <name type="scientific">Dawidia cretensis</name>
    <dbReference type="NCBI Taxonomy" id="2782350"/>
    <lineage>
        <taxon>Bacteria</taxon>
        <taxon>Pseudomonadati</taxon>
        <taxon>Bacteroidota</taxon>
        <taxon>Cytophagia</taxon>
        <taxon>Cytophagales</taxon>
        <taxon>Chryseotaleaceae</taxon>
        <taxon>Dawidia</taxon>
    </lineage>
</organism>
<dbReference type="PANTHER" id="PTHR42926">
    <property type="match status" value="1"/>
</dbReference>
<dbReference type="EMBL" id="JAHESE010000016">
    <property type="protein sequence ID" value="MBT1709730.1"/>
    <property type="molecule type" value="Genomic_DNA"/>
</dbReference>
<accession>A0AAP2DY11</accession>
<dbReference type="InterPro" id="IPR010624">
    <property type="entry name" value="KaiC_dom"/>
</dbReference>
<dbReference type="InterPro" id="IPR051347">
    <property type="entry name" value="Circadian_clock_KaiC-rel"/>
</dbReference>
<evidence type="ECO:0000256" key="2">
    <source>
        <dbReference type="SAM" id="MobiDB-lite"/>
    </source>
</evidence>
<dbReference type="InterPro" id="IPR014774">
    <property type="entry name" value="KaiC-like_dom"/>
</dbReference>
<dbReference type="InterPro" id="IPR027417">
    <property type="entry name" value="P-loop_NTPase"/>
</dbReference>
<feature type="compositionally biased region" description="Basic and acidic residues" evidence="2">
    <location>
        <begin position="567"/>
        <end position="581"/>
    </location>
</feature>
<dbReference type="PANTHER" id="PTHR42926:SF1">
    <property type="entry name" value="CIRCADIAN CLOCK OSCILLATOR PROTEIN KAIC 1"/>
    <property type="match status" value="1"/>
</dbReference>
<feature type="region of interest" description="Disordered" evidence="2">
    <location>
        <begin position="1"/>
        <end position="33"/>
    </location>
</feature>
<dbReference type="Gene3D" id="3.40.50.300">
    <property type="entry name" value="P-loop containing nucleotide triphosphate hydrolases"/>
    <property type="match status" value="2"/>
</dbReference>
<dbReference type="EC" id="2.7.11.1" evidence="4"/>
<feature type="coiled-coil region" evidence="1">
    <location>
        <begin position="515"/>
        <end position="565"/>
    </location>
</feature>
<keyword evidence="1" id="KW-0175">Coiled coil</keyword>
<dbReference type="Pfam" id="PF06745">
    <property type="entry name" value="ATPase"/>
    <property type="match status" value="2"/>
</dbReference>
<dbReference type="NCBIfam" id="NF006799">
    <property type="entry name" value="PRK09302.1"/>
    <property type="match status" value="1"/>
</dbReference>
<dbReference type="GO" id="GO:0005524">
    <property type="term" value="F:ATP binding"/>
    <property type="evidence" value="ECO:0007669"/>
    <property type="project" value="InterPro"/>
</dbReference>
<evidence type="ECO:0000313" key="4">
    <source>
        <dbReference type="EMBL" id="MBT1709730.1"/>
    </source>
</evidence>
<dbReference type="RefSeq" id="WP_254085309.1">
    <property type="nucleotide sequence ID" value="NZ_JAHESE010000016.1"/>
</dbReference>